<sequence>MSVYTVTHGPFPDIQIDWRQWFSNISTFFQESQNIIVKRYFNCVAFKILTFFDSGIVSVIRDQCSISGPYPTKIRNLIYKCSIANEIAEFFHRGNYPTEVILPQR</sequence>
<evidence type="ECO:0000313" key="1">
    <source>
        <dbReference type="EMBL" id="CAG6726822.1"/>
    </source>
</evidence>
<name>A0A8D9DQC2_9HEMI</name>
<accession>A0A8D9DQC2</accession>
<organism evidence="1">
    <name type="scientific">Cacopsylla melanoneura</name>
    <dbReference type="NCBI Taxonomy" id="428564"/>
    <lineage>
        <taxon>Eukaryota</taxon>
        <taxon>Metazoa</taxon>
        <taxon>Ecdysozoa</taxon>
        <taxon>Arthropoda</taxon>
        <taxon>Hexapoda</taxon>
        <taxon>Insecta</taxon>
        <taxon>Pterygota</taxon>
        <taxon>Neoptera</taxon>
        <taxon>Paraneoptera</taxon>
        <taxon>Hemiptera</taxon>
        <taxon>Sternorrhyncha</taxon>
        <taxon>Psylloidea</taxon>
        <taxon>Psyllidae</taxon>
        <taxon>Psyllinae</taxon>
        <taxon>Cacopsylla</taxon>
    </lineage>
</organism>
<protein>
    <submittedName>
        <fullName evidence="1">Uncharacterized protein</fullName>
    </submittedName>
</protein>
<proteinExistence type="predicted"/>
<reference evidence="1" key="1">
    <citation type="submission" date="2021-05" db="EMBL/GenBank/DDBJ databases">
        <authorList>
            <person name="Alioto T."/>
            <person name="Alioto T."/>
            <person name="Gomez Garrido J."/>
        </authorList>
    </citation>
    <scope>NUCLEOTIDE SEQUENCE</scope>
</reference>
<dbReference type="AlphaFoldDB" id="A0A8D9DQC2"/>
<dbReference type="EMBL" id="HBUF01372422">
    <property type="protein sequence ID" value="CAG6726822.1"/>
    <property type="molecule type" value="Transcribed_RNA"/>
</dbReference>